<accession>A0A2U2RTS4</accession>
<dbReference type="Proteomes" id="UP000245582">
    <property type="component" value="Unassembled WGS sequence"/>
</dbReference>
<dbReference type="EMBL" id="PHUM01000003">
    <property type="protein sequence ID" value="PWH09269.1"/>
    <property type="molecule type" value="Genomic_DNA"/>
</dbReference>
<name>A0A2U2RTS4_BIFLN</name>
<sequence length="102" mass="11224">MDWKPPYTNNRIRFERVGSMVFVNGNVKFDNTGENNYTKANETLPIGWRPTDVNTPIQFHGLGGTFSCLFGDQGGECFMLGNPNSAYATASGAWVTNDPMPA</sequence>
<gene>
    <name evidence="1" type="ORF">CWE05_03055</name>
</gene>
<dbReference type="AlphaFoldDB" id="A0A2U2RTS4"/>
<proteinExistence type="predicted"/>
<organism evidence="1 2">
    <name type="scientific">Bifidobacterium longum</name>
    <dbReference type="NCBI Taxonomy" id="216816"/>
    <lineage>
        <taxon>Bacteria</taxon>
        <taxon>Bacillati</taxon>
        <taxon>Actinomycetota</taxon>
        <taxon>Actinomycetes</taxon>
        <taxon>Bifidobacteriales</taxon>
        <taxon>Bifidobacteriaceae</taxon>
        <taxon>Bifidobacterium</taxon>
    </lineage>
</organism>
<reference evidence="1 2" key="1">
    <citation type="submission" date="2017-11" db="EMBL/GenBank/DDBJ databases">
        <title>Draft genome sequence of Bifidobacterium longum UMA026, isolated from Holstein dairy cow feces.</title>
        <authorList>
            <person name="Albert K."/>
            <person name="Sela D.A."/>
        </authorList>
    </citation>
    <scope>NUCLEOTIDE SEQUENCE [LARGE SCALE GENOMIC DNA]</scope>
    <source>
        <strain evidence="1 2">UMA026</strain>
    </source>
</reference>
<evidence type="ECO:0000313" key="1">
    <source>
        <dbReference type="EMBL" id="PWH09269.1"/>
    </source>
</evidence>
<protein>
    <submittedName>
        <fullName evidence="1">Uncharacterized protein</fullName>
    </submittedName>
</protein>
<comment type="caution">
    <text evidence="1">The sequence shown here is derived from an EMBL/GenBank/DDBJ whole genome shotgun (WGS) entry which is preliminary data.</text>
</comment>
<evidence type="ECO:0000313" key="2">
    <source>
        <dbReference type="Proteomes" id="UP000245582"/>
    </source>
</evidence>